<dbReference type="InterPro" id="IPR051014">
    <property type="entry name" value="Cation_Transport_ATPase_IB"/>
</dbReference>
<dbReference type="InterPro" id="IPR023298">
    <property type="entry name" value="ATPase_P-typ_TM_dom_sf"/>
</dbReference>
<dbReference type="InterPro" id="IPR023299">
    <property type="entry name" value="ATPase_P-typ_cyto_dom_N"/>
</dbReference>
<evidence type="ECO:0000256" key="11">
    <source>
        <dbReference type="RuleBase" id="RU362081"/>
    </source>
</evidence>
<feature type="transmembrane region" description="Helical" evidence="11">
    <location>
        <begin position="236"/>
        <end position="255"/>
    </location>
</feature>
<dbReference type="OrthoDB" id="9813266at2"/>
<dbReference type="PANTHER" id="PTHR48085:SF5">
    <property type="entry name" value="CADMIUM_ZINC-TRANSPORTING ATPASE HMA4-RELATED"/>
    <property type="match status" value="1"/>
</dbReference>
<dbReference type="InterPro" id="IPR008250">
    <property type="entry name" value="ATPase_P-typ_transduc_dom_A_sf"/>
</dbReference>
<dbReference type="RefSeq" id="WP_057819696.1">
    <property type="nucleotide sequence ID" value="NZ_AZEC01000005.1"/>
</dbReference>
<evidence type="ECO:0000313" key="13">
    <source>
        <dbReference type="EMBL" id="KRL12879.1"/>
    </source>
</evidence>
<dbReference type="PATRIC" id="fig|1423792.3.peg.2466"/>
<feature type="transmembrane region" description="Helical" evidence="11">
    <location>
        <begin position="12"/>
        <end position="32"/>
    </location>
</feature>
<dbReference type="GO" id="GO:0008551">
    <property type="term" value="F:P-type cadmium transporter activity"/>
    <property type="evidence" value="ECO:0007669"/>
    <property type="project" value="UniProtKB-EC"/>
</dbReference>
<evidence type="ECO:0000256" key="7">
    <source>
        <dbReference type="ARBA" id="ARBA00022989"/>
    </source>
</evidence>
<evidence type="ECO:0000256" key="8">
    <source>
        <dbReference type="ARBA" id="ARBA00023136"/>
    </source>
</evidence>
<dbReference type="InterPro" id="IPR027256">
    <property type="entry name" value="P-typ_ATPase_IB"/>
</dbReference>
<keyword evidence="6" id="KW-1278">Translocase</keyword>
<dbReference type="AlphaFoldDB" id="A0A0R1MXK8"/>
<feature type="transmembrane region" description="Helical" evidence="11">
    <location>
        <begin position="572"/>
        <end position="591"/>
    </location>
</feature>
<gene>
    <name evidence="13" type="ORF">FD09_GL002418</name>
</gene>
<dbReference type="Gene3D" id="3.40.50.1000">
    <property type="entry name" value="HAD superfamily/HAD-like"/>
    <property type="match status" value="1"/>
</dbReference>
<dbReference type="InterPro" id="IPR023214">
    <property type="entry name" value="HAD_sf"/>
</dbReference>
<evidence type="ECO:0000256" key="4">
    <source>
        <dbReference type="ARBA" id="ARBA00022692"/>
    </source>
</evidence>
<dbReference type="GO" id="GO:0016887">
    <property type="term" value="F:ATP hydrolysis activity"/>
    <property type="evidence" value="ECO:0007669"/>
    <property type="project" value="InterPro"/>
</dbReference>
<keyword evidence="11" id="KW-0547">Nucleotide-binding</keyword>
<comment type="subcellular location">
    <subcellularLocation>
        <location evidence="11">Cell membrane</location>
    </subcellularLocation>
    <subcellularLocation>
        <location evidence="1">Membrane</location>
        <topology evidence="1">Multi-pass membrane protein</topology>
    </subcellularLocation>
</comment>
<dbReference type="Gene3D" id="2.70.150.10">
    <property type="entry name" value="Calcium-transporting ATPase, cytoplasmic transduction domain A"/>
    <property type="match status" value="1"/>
</dbReference>
<dbReference type="NCBIfam" id="TIGR01525">
    <property type="entry name" value="ATPase-IB_hvy"/>
    <property type="match status" value="1"/>
</dbReference>
<dbReference type="InterPro" id="IPR036412">
    <property type="entry name" value="HAD-like_sf"/>
</dbReference>
<dbReference type="Pfam" id="PF00122">
    <property type="entry name" value="E1-E2_ATPase"/>
    <property type="match status" value="1"/>
</dbReference>
<keyword evidence="8 11" id="KW-0472">Membrane</keyword>
<reference evidence="13 14" key="1">
    <citation type="journal article" date="2015" name="Genome Announc.">
        <title>Expanding the biotechnology potential of lactobacilli through comparative genomics of 213 strains and associated genera.</title>
        <authorList>
            <person name="Sun Z."/>
            <person name="Harris H.M."/>
            <person name="McCann A."/>
            <person name="Guo C."/>
            <person name="Argimon S."/>
            <person name="Zhang W."/>
            <person name="Yang X."/>
            <person name="Jeffery I.B."/>
            <person name="Cooney J.C."/>
            <person name="Kagawa T.F."/>
            <person name="Liu W."/>
            <person name="Song Y."/>
            <person name="Salvetti E."/>
            <person name="Wrobel A."/>
            <person name="Rasinkangas P."/>
            <person name="Parkhill J."/>
            <person name="Rea M.C."/>
            <person name="O'Sullivan O."/>
            <person name="Ritari J."/>
            <person name="Douillard F.P."/>
            <person name="Paul Ross R."/>
            <person name="Yang R."/>
            <person name="Briner A.E."/>
            <person name="Felis G.E."/>
            <person name="de Vos W.M."/>
            <person name="Barrangou R."/>
            <person name="Klaenhammer T.R."/>
            <person name="Caufield P.W."/>
            <person name="Cui Y."/>
            <person name="Zhang H."/>
            <person name="O'Toole P.W."/>
        </authorList>
    </citation>
    <scope>NUCLEOTIDE SEQUENCE [LARGE SCALE GENOMIC DNA]</scope>
    <source>
        <strain evidence="13 14">DSM 12744</strain>
    </source>
</reference>
<keyword evidence="11" id="KW-1003">Cell membrane</keyword>
<dbReference type="PROSITE" id="PS00154">
    <property type="entry name" value="ATPASE_E1_E2"/>
    <property type="match status" value="1"/>
</dbReference>
<dbReference type="InterPro" id="IPR001757">
    <property type="entry name" value="P_typ_ATPase"/>
</dbReference>
<evidence type="ECO:0000256" key="9">
    <source>
        <dbReference type="ARBA" id="ARBA00039103"/>
    </source>
</evidence>
<dbReference type="InterPro" id="IPR059000">
    <property type="entry name" value="ATPase_P-type_domA"/>
</dbReference>
<comment type="catalytic activity">
    <reaction evidence="10">
        <text>Cd(2+)(in) + ATP + H2O = Cd(2+)(out) + ADP + phosphate + H(+)</text>
        <dbReference type="Rhea" id="RHEA:12132"/>
        <dbReference type="ChEBI" id="CHEBI:15377"/>
        <dbReference type="ChEBI" id="CHEBI:15378"/>
        <dbReference type="ChEBI" id="CHEBI:30616"/>
        <dbReference type="ChEBI" id="CHEBI:43474"/>
        <dbReference type="ChEBI" id="CHEBI:48775"/>
        <dbReference type="ChEBI" id="CHEBI:456216"/>
        <dbReference type="EC" id="7.2.2.21"/>
    </reaction>
</comment>
<evidence type="ECO:0000256" key="5">
    <source>
        <dbReference type="ARBA" id="ARBA00022723"/>
    </source>
</evidence>
<sequence length="643" mass="67220">MISEKIEQHKYTAMVAGGIATLLGLLVSHWLMPMGQSLLIVGTVLAGTPIALNAFSALKVKVISIELLVTIAVVGAMIIGEYHEGAIVTFLFLFGDWLENKSLAKTRSAIEDLATALPTTVKTLDDAGQLQDTPVATIQVGATVQLATGTTAPVDGTVVDGQALLDESRVTGESTGRTKAVGDPIYSGSTVVNGRLLIKVTQTGDDTVYGQIIDLVEEAQDAESPVASFIQRFAKWYTPLVLLIAAAVGVFTGNVRLAITILVLGCPGALVIGAPVTNVVGIGTGARQGVLLKGGNVAAALTKIDTVVFDKTGTLTAGQTTVQSAHWFVSKHEQAQWLGLIADVEKQSNHPLGEALITFAKSHRAPVPATSATDLAVIPGQGLTANTAQGQVAIGNEQLLNAQGASTDHATHQLITALTHQGDSLVFIIHHQQLIALFTIADPLRPHARAALQQLRQQGVHQLIMLSGDTPAAAQKIGQQAGLDVARGGLLPADKAAVIKELQTAGHHVAFVGDGINDSPSLAQADVGIAMGSGTDVAMDTADVILMNNQLPTLNQLFTLAVKMTRNVQENIGIAVGTVALLLLGLLIGVVTMGSGMLVHEASILFVIGNALRLRRIFSKKKQSLTTVNFSTAQLADNNHEDH</sequence>
<evidence type="ECO:0000256" key="3">
    <source>
        <dbReference type="ARBA" id="ARBA00022539"/>
    </source>
</evidence>
<organism evidence="13 14">
    <name type="scientific">Schleiferilactobacillus perolens DSM 12744</name>
    <dbReference type="NCBI Taxonomy" id="1423792"/>
    <lineage>
        <taxon>Bacteria</taxon>
        <taxon>Bacillati</taxon>
        <taxon>Bacillota</taxon>
        <taxon>Bacilli</taxon>
        <taxon>Lactobacillales</taxon>
        <taxon>Lactobacillaceae</taxon>
        <taxon>Schleiferilactobacillus</taxon>
    </lineage>
</organism>
<evidence type="ECO:0000256" key="1">
    <source>
        <dbReference type="ARBA" id="ARBA00004141"/>
    </source>
</evidence>
<dbReference type="Proteomes" id="UP000051330">
    <property type="component" value="Unassembled WGS sequence"/>
</dbReference>
<comment type="similarity">
    <text evidence="2 11">Belongs to the cation transport ATPase (P-type) (TC 3.A.3) family. Type IB subfamily.</text>
</comment>
<feature type="transmembrane region" description="Helical" evidence="11">
    <location>
        <begin position="38"/>
        <end position="55"/>
    </location>
</feature>
<comment type="caution">
    <text evidence="13">The sequence shown here is derived from an EMBL/GenBank/DDBJ whole genome shotgun (WGS) entry which is preliminary data.</text>
</comment>
<keyword evidence="3" id="KW-0104">Cadmium</keyword>
<dbReference type="SFLD" id="SFLDG00002">
    <property type="entry name" value="C1.7:_P-type_atpase_like"/>
    <property type="match status" value="1"/>
</dbReference>
<evidence type="ECO:0000259" key="12">
    <source>
        <dbReference type="Pfam" id="PF00122"/>
    </source>
</evidence>
<keyword evidence="11" id="KW-0067">ATP-binding</keyword>
<accession>A0A0R1MXK8</accession>
<dbReference type="SUPFAM" id="SSF81653">
    <property type="entry name" value="Calcium ATPase, transduction domain A"/>
    <property type="match status" value="1"/>
</dbReference>
<dbReference type="GO" id="GO:0005886">
    <property type="term" value="C:plasma membrane"/>
    <property type="evidence" value="ECO:0007669"/>
    <property type="project" value="UniProtKB-SubCell"/>
</dbReference>
<dbReference type="NCBIfam" id="TIGR01494">
    <property type="entry name" value="ATPase_P-type"/>
    <property type="match status" value="1"/>
</dbReference>
<dbReference type="STRING" id="1423792.FD09_GL002418"/>
<evidence type="ECO:0000256" key="10">
    <source>
        <dbReference type="ARBA" id="ARBA00049338"/>
    </source>
</evidence>
<keyword evidence="14" id="KW-1185">Reference proteome</keyword>
<dbReference type="CDD" id="cd02079">
    <property type="entry name" value="P-type_ATPase_HM"/>
    <property type="match status" value="1"/>
</dbReference>
<feature type="domain" description="P-type ATPase A" evidence="12">
    <location>
        <begin position="117"/>
        <end position="217"/>
    </location>
</feature>
<dbReference type="EC" id="7.2.2.21" evidence="9"/>
<proteinExistence type="inferred from homology"/>
<dbReference type="Pfam" id="PF00702">
    <property type="entry name" value="Hydrolase"/>
    <property type="match status" value="1"/>
</dbReference>
<dbReference type="PROSITE" id="PS01229">
    <property type="entry name" value="COF_2"/>
    <property type="match status" value="1"/>
</dbReference>
<dbReference type="SFLD" id="SFLDF00027">
    <property type="entry name" value="p-type_atpase"/>
    <property type="match status" value="1"/>
</dbReference>
<name>A0A0R1MXK8_9LACO</name>
<dbReference type="PANTHER" id="PTHR48085">
    <property type="entry name" value="CADMIUM/ZINC-TRANSPORTING ATPASE HMA2-RELATED"/>
    <property type="match status" value="1"/>
</dbReference>
<dbReference type="InterPro" id="IPR044492">
    <property type="entry name" value="P_typ_ATPase_HD_dom"/>
</dbReference>
<keyword evidence="4 11" id="KW-0812">Transmembrane</keyword>
<dbReference type="PRINTS" id="PR00119">
    <property type="entry name" value="CATATPASE"/>
</dbReference>
<keyword evidence="5 11" id="KW-0479">Metal-binding</keyword>
<dbReference type="SUPFAM" id="SSF81665">
    <property type="entry name" value="Calcium ATPase, transmembrane domain M"/>
    <property type="match status" value="1"/>
</dbReference>
<keyword evidence="7 11" id="KW-1133">Transmembrane helix</keyword>
<feature type="transmembrane region" description="Helical" evidence="11">
    <location>
        <begin position="597"/>
        <end position="614"/>
    </location>
</feature>
<evidence type="ECO:0000256" key="2">
    <source>
        <dbReference type="ARBA" id="ARBA00006024"/>
    </source>
</evidence>
<dbReference type="SFLD" id="SFLDS00003">
    <property type="entry name" value="Haloacid_Dehalogenase"/>
    <property type="match status" value="1"/>
</dbReference>
<dbReference type="InterPro" id="IPR018303">
    <property type="entry name" value="ATPase_P-typ_P_site"/>
</dbReference>
<protein>
    <recommendedName>
        <fullName evidence="9">Cd(2+)-exporting ATPase</fullName>
        <ecNumber evidence="9">7.2.2.21</ecNumber>
    </recommendedName>
</protein>
<evidence type="ECO:0000256" key="6">
    <source>
        <dbReference type="ARBA" id="ARBA00022967"/>
    </source>
</evidence>
<dbReference type="SUPFAM" id="SSF56784">
    <property type="entry name" value="HAD-like"/>
    <property type="match status" value="1"/>
</dbReference>
<dbReference type="EMBL" id="AZEC01000005">
    <property type="protein sequence ID" value="KRL12879.1"/>
    <property type="molecule type" value="Genomic_DNA"/>
</dbReference>
<evidence type="ECO:0000313" key="14">
    <source>
        <dbReference type="Proteomes" id="UP000051330"/>
    </source>
</evidence>
<dbReference type="GO" id="GO:0046872">
    <property type="term" value="F:metal ion binding"/>
    <property type="evidence" value="ECO:0007669"/>
    <property type="project" value="UniProtKB-KW"/>
</dbReference>
<dbReference type="GO" id="GO:0005524">
    <property type="term" value="F:ATP binding"/>
    <property type="evidence" value="ECO:0007669"/>
    <property type="project" value="UniProtKB-UniRule"/>
</dbReference>
<dbReference type="Gene3D" id="3.40.1110.10">
    <property type="entry name" value="Calcium-transporting ATPase, cytoplasmic domain N"/>
    <property type="match status" value="1"/>
</dbReference>